<proteinExistence type="predicted"/>
<accession>A0A0E3SBC1</accession>
<evidence type="ECO:0000313" key="1">
    <source>
        <dbReference type="EMBL" id="AKB78146.1"/>
    </source>
</evidence>
<name>A0A0E3SBC1_9EURY</name>
<keyword evidence="2" id="KW-1185">Reference proteome</keyword>
<reference evidence="1 2" key="1">
    <citation type="submission" date="2014-07" db="EMBL/GenBank/DDBJ databases">
        <title>Methanogenic archaea and the global carbon cycle.</title>
        <authorList>
            <person name="Henriksen J.R."/>
            <person name="Luke J."/>
            <person name="Reinhart S."/>
            <person name="Benedict M.N."/>
            <person name="Youngblut N.D."/>
            <person name="Metcalf M.E."/>
            <person name="Whitaker R.J."/>
            <person name="Metcalf W.W."/>
        </authorList>
    </citation>
    <scope>NUCLEOTIDE SEQUENCE [LARGE SCALE GENOMIC DNA]</scope>
    <source>
        <strain evidence="1 2">HB-1</strain>
    </source>
</reference>
<gene>
    <name evidence="1" type="ORF">MSHOH_1663</name>
</gene>
<dbReference type="AlphaFoldDB" id="A0A0E3SBC1"/>
<evidence type="ECO:0000313" key="2">
    <source>
        <dbReference type="Proteomes" id="UP000033101"/>
    </source>
</evidence>
<organism evidence="1 2">
    <name type="scientific">Methanosarcina horonobensis HB-1 = JCM 15518</name>
    <dbReference type="NCBI Taxonomy" id="1434110"/>
    <lineage>
        <taxon>Archaea</taxon>
        <taxon>Methanobacteriati</taxon>
        <taxon>Methanobacteriota</taxon>
        <taxon>Stenosarchaea group</taxon>
        <taxon>Methanomicrobia</taxon>
        <taxon>Methanosarcinales</taxon>
        <taxon>Methanosarcinaceae</taxon>
        <taxon>Methanosarcina</taxon>
    </lineage>
</organism>
<protein>
    <submittedName>
        <fullName evidence="1">Uncharacterized protein</fullName>
    </submittedName>
</protein>
<dbReference type="STRING" id="1434110.MSHOH_1663"/>
<dbReference type="Proteomes" id="UP000033101">
    <property type="component" value="Chromosome"/>
</dbReference>
<sequence length="98" mass="10897">MPQNAPLSAPAPAMLVNWLVSGFFFPSGQETMAASCRVISCLLLKSSTTASASSAPRGVLNFRTVRVAMFKPPFIFTFFLRCFVFMPARQSRCNRYLH</sequence>
<dbReference type="EMBL" id="CP009516">
    <property type="protein sequence ID" value="AKB78146.1"/>
    <property type="molecule type" value="Genomic_DNA"/>
</dbReference>
<dbReference type="HOGENOM" id="CLU_2327278_0_0_2"/>
<dbReference type="KEGG" id="mhor:MSHOH_1663"/>